<dbReference type="InterPro" id="IPR013974">
    <property type="entry name" value="SAF"/>
</dbReference>
<evidence type="ECO:0000259" key="2">
    <source>
        <dbReference type="Pfam" id="PF08666"/>
    </source>
</evidence>
<dbReference type="Pfam" id="PF08666">
    <property type="entry name" value="SAF"/>
    <property type="match status" value="1"/>
</dbReference>
<comment type="caution">
    <text evidence="3">The sequence shown here is derived from an EMBL/GenBank/DDBJ whole genome shotgun (WGS) entry which is preliminary data.</text>
</comment>
<proteinExistence type="predicted"/>
<keyword evidence="4" id="KW-1185">Reference proteome</keyword>
<evidence type="ECO:0000313" key="3">
    <source>
        <dbReference type="EMBL" id="RUO58275.1"/>
    </source>
</evidence>
<evidence type="ECO:0000313" key="4">
    <source>
        <dbReference type="Proteomes" id="UP000287330"/>
    </source>
</evidence>
<dbReference type="OrthoDB" id="6237338at2"/>
<dbReference type="NCBIfam" id="TIGR03177">
    <property type="entry name" value="pilus_cpaB"/>
    <property type="match status" value="1"/>
</dbReference>
<keyword evidence="1" id="KW-0812">Transmembrane</keyword>
<dbReference type="InterPro" id="IPR017592">
    <property type="entry name" value="Pilus_assmbl_Flp-typ_CpaB"/>
</dbReference>
<keyword evidence="1" id="KW-1133">Transmembrane helix</keyword>
<protein>
    <submittedName>
        <fullName evidence="3">Flp pilus assembly protein CpaB</fullName>
    </submittedName>
</protein>
<dbReference type="RefSeq" id="WP_110572427.1">
    <property type="nucleotide sequence ID" value="NZ_PIPV01000001.1"/>
</dbReference>
<dbReference type="Proteomes" id="UP000287330">
    <property type="component" value="Unassembled WGS sequence"/>
</dbReference>
<dbReference type="EMBL" id="PIPV01000001">
    <property type="protein sequence ID" value="RUO58275.1"/>
    <property type="molecule type" value="Genomic_DNA"/>
</dbReference>
<sequence>MKAKKQWLILMLLSVALTAFTLWLLRSYLHYETAKRLKAEAPPEQAIVVFSQDLDAGTLVDTSMLSLRQYPAHLVNAGWMTEASIGTILDLPLKHAVIAGTPVEETQFELSYQKRMADSLPTEHWAITLPVDIMQIHHGQLQPDDRVDLVSKNSLEGTLQVVENIRVLTINGSDNGHSLSVTLAVSADQRLQLGQMIGDGMQWWVRAADDKRRPWQKHVRRSAVIGW</sequence>
<dbReference type="CDD" id="cd11614">
    <property type="entry name" value="SAF_CpaB_FlgA_like"/>
    <property type="match status" value="1"/>
</dbReference>
<reference evidence="4" key="1">
    <citation type="journal article" date="2018" name="Front. Microbiol.">
        <title>Genome-Based Analysis Reveals the Taxonomy and Diversity of the Family Idiomarinaceae.</title>
        <authorList>
            <person name="Liu Y."/>
            <person name="Lai Q."/>
            <person name="Shao Z."/>
        </authorList>
    </citation>
    <scope>NUCLEOTIDE SEQUENCE [LARGE SCALE GENOMIC DNA]</scope>
    <source>
        <strain evidence="4">F23</strain>
    </source>
</reference>
<evidence type="ECO:0000256" key="1">
    <source>
        <dbReference type="SAM" id="Phobius"/>
    </source>
</evidence>
<gene>
    <name evidence="3" type="primary">cpaB</name>
    <name evidence="3" type="ORF">CWE25_01400</name>
</gene>
<feature type="domain" description="SAF" evidence="2">
    <location>
        <begin position="48"/>
        <end position="108"/>
    </location>
</feature>
<dbReference type="AlphaFoldDB" id="A0A432YBA7"/>
<accession>A0A432YBA7</accession>
<feature type="transmembrane region" description="Helical" evidence="1">
    <location>
        <begin position="7"/>
        <end position="25"/>
    </location>
</feature>
<organism evidence="3 4">
    <name type="scientific">Idiomarina fontislapidosi</name>
    <dbReference type="NCBI Taxonomy" id="263723"/>
    <lineage>
        <taxon>Bacteria</taxon>
        <taxon>Pseudomonadati</taxon>
        <taxon>Pseudomonadota</taxon>
        <taxon>Gammaproteobacteria</taxon>
        <taxon>Alteromonadales</taxon>
        <taxon>Idiomarinaceae</taxon>
        <taxon>Idiomarina</taxon>
    </lineage>
</organism>
<keyword evidence="1" id="KW-0472">Membrane</keyword>
<name>A0A432YBA7_9GAMM</name>